<feature type="domain" description="ABC-type glycine betaine transport system substrate-binding" evidence="3">
    <location>
        <begin position="56"/>
        <end position="317"/>
    </location>
</feature>
<feature type="chain" id="PRO_5045419043" evidence="2">
    <location>
        <begin position="22"/>
        <end position="322"/>
    </location>
</feature>
<protein>
    <submittedName>
        <fullName evidence="4">ABC transporter substrate-binding protein</fullName>
    </submittedName>
</protein>
<dbReference type="SUPFAM" id="SSF53850">
    <property type="entry name" value="Periplasmic binding protein-like II"/>
    <property type="match status" value="1"/>
</dbReference>
<dbReference type="PROSITE" id="PS51318">
    <property type="entry name" value="TAT"/>
    <property type="match status" value="1"/>
</dbReference>
<evidence type="ECO:0000256" key="1">
    <source>
        <dbReference type="SAM" id="MobiDB-lite"/>
    </source>
</evidence>
<dbReference type="PROSITE" id="PS51257">
    <property type="entry name" value="PROKAR_LIPOPROTEIN"/>
    <property type="match status" value="1"/>
</dbReference>
<feature type="region of interest" description="Disordered" evidence="1">
    <location>
        <begin position="300"/>
        <end position="322"/>
    </location>
</feature>
<dbReference type="RefSeq" id="WP_377935082.1">
    <property type="nucleotide sequence ID" value="NZ_JBHUEA010000017.1"/>
</dbReference>
<dbReference type="Gene3D" id="3.40.190.10">
    <property type="entry name" value="Periplasmic binding protein-like II"/>
    <property type="match status" value="1"/>
</dbReference>
<dbReference type="CDD" id="cd13606">
    <property type="entry name" value="PBP2_ProX_like"/>
    <property type="match status" value="1"/>
</dbReference>
<keyword evidence="2" id="KW-0732">Signal</keyword>
<evidence type="ECO:0000259" key="3">
    <source>
        <dbReference type="Pfam" id="PF04069"/>
    </source>
</evidence>
<organism evidence="4 5">
    <name type="scientific">Amnibacterium endophyticum</name>
    <dbReference type="NCBI Taxonomy" id="2109337"/>
    <lineage>
        <taxon>Bacteria</taxon>
        <taxon>Bacillati</taxon>
        <taxon>Actinomycetota</taxon>
        <taxon>Actinomycetes</taxon>
        <taxon>Micrococcales</taxon>
        <taxon>Microbacteriaceae</taxon>
        <taxon>Amnibacterium</taxon>
    </lineage>
</organism>
<keyword evidence="5" id="KW-1185">Reference proteome</keyword>
<dbReference type="InterPro" id="IPR007210">
    <property type="entry name" value="ABC_Gly_betaine_transp_sub-bd"/>
</dbReference>
<dbReference type="Proteomes" id="UP001597347">
    <property type="component" value="Unassembled WGS sequence"/>
</dbReference>
<dbReference type="Pfam" id="PF04069">
    <property type="entry name" value="OpuAC"/>
    <property type="match status" value="1"/>
</dbReference>
<sequence length="322" mass="33192">MSIIRKGLTRRGVLGTAAATAAVVLGLAGCASSGSIGATSAPSASSSGSSAAGGDKSLVVGFANFPENEILAHLYGGALAAKGYDITYKSAGARDAYLPALKNGEIDLIPEYAGSLLSYLDQSANAKSGDAVKQAIDQQVGSLNATAYELAQAADSDSLNVTQEFAKKNGLTSIGDLKKLDSFTLAANPEFATRPDGIKGLKSVYGLDNVKFRAINDGGGNTTLKALTSGQVQVADIYSTTPSIAENDLVTLTDPKNLFASQQIVPLVSKSKASEEVGQALNAVSQQLTTKDLLQLNREVQGADKTDPSTAAEQWLKDKDLG</sequence>
<feature type="signal peptide" evidence="2">
    <location>
        <begin position="1"/>
        <end position="21"/>
    </location>
</feature>
<name>A0ABW4LF96_9MICO</name>
<evidence type="ECO:0000313" key="5">
    <source>
        <dbReference type="Proteomes" id="UP001597347"/>
    </source>
</evidence>
<dbReference type="Gene3D" id="3.40.190.120">
    <property type="entry name" value="Osmoprotection protein (prox), domain 2"/>
    <property type="match status" value="1"/>
</dbReference>
<gene>
    <name evidence="4" type="ORF">ACFSBI_11605</name>
</gene>
<comment type="caution">
    <text evidence="4">The sequence shown here is derived from an EMBL/GenBank/DDBJ whole genome shotgun (WGS) entry which is preliminary data.</text>
</comment>
<proteinExistence type="predicted"/>
<dbReference type="EMBL" id="JBHUEA010000017">
    <property type="protein sequence ID" value="MFD1722196.1"/>
    <property type="molecule type" value="Genomic_DNA"/>
</dbReference>
<reference evidence="5" key="1">
    <citation type="journal article" date="2019" name="Int. J. Syst. Evol. Microbiol.">
        <title>The Global Catalogue of Microorganisms (GCM) 10K type strain sequencing project: providing services to taxonomists for standard genome sequencing and annotation.</title>
        <authorList>
            <consortium name="The Broad Institute Genomics Platform"/>
            <consortium name="The Broad Institute Genome Sequencing Center for Infectious Disease"/>
            <person name="Wu L."/>
            <person name="Ma J."/>
        </authorList>
    </citation>
    <scope>NUCLEOTIDE SEQUENCE [LARGE SCALE GENOMIC DNA]</scope>
    <source>
        <strain evidence="5">CGMCC 1.12471</strain>
    </source>
</reference>
<dbReference type="InterPro" id="IPR006311">
    <property type="entry name" value="TAT_signal"/>
</dbReference>
<accession>A0ABW4LF96</accession>
<evidence type="ECO:0000313" key="4">
    <source>
        <dbReference type="EMBL" id="MFD1722196.1"/>
    </source>
</evidence>
<evidence type="ECO:0000256" key="2">
    <source>
        <dbReference type="SAM" id="SignalP"/>
    </source>
</evidence>